<reference evidence="1" key="1">
    <citation type="journal article" date="2020" name="Stud. Mycol.">
        <title>101 Dothideomycetes genomes: a test case for predicting lifestyles and emergence of pathogens.</title>
        <authorList>
            <person name="Haridas S."/>
            <person name="Albert R."/>
            <person name="Binder M."/>
            <person name="Bloem J."/>
            <person name="Labutti K."/>
            <person name="Salamov A."/>
            <person name="Andreopoulos B."/>
            <person name="Baker S."/>
            <person name="Barry K."/>
            <person name="Bills G."/>
            <person name="Bluhm B."/>
            <person name="Cannon C."/>
            <person name="Castanera R."/>
            <person name="Culley D."/>
            <person name="Daum C."/>
            <person name="Ezra D."/>
            <person name="Gonzalez J."/>
            <person name="Henrissat B."/>
            <person name="Kuo A."/>
            <person name="Liang C."/>
            <person name="Lipzen A."/>
            <person name="Lutzoni F."/>
            <person name="Magnuson J."/>
            <person name="Mondo S."/>
            <person name="Nolan M."/>
            <person name="Ohm R."/>
            <person name="Pangilinan J."/>
            <person name="Park H.-J."/>
            <person name="Ramirez L."/>
            <person name="Alfaro M."/>
            <person name="Sun H."/>
            <person name="Tritt A."/>
            <person name="Yoshinaga Y."/>
            <person name="Zwiers L.-H."/>
            <person name="Turgeon B."/>
            <person name="Goodwin S."/>
            <person name="Spatafora J."/>
            <person name="Crous P."/>
            <person name="Grigoriev I."/>
        </authorList>
    </citation>
    <scope>NUCLEOTIDE SEQUENCE</scope>
    <source>
        <strain evidence="1">CBS 119687</strain>
    </source>
</reference>
<dbReference type="GeneID" id="54402573"/>
<name>A0A6A5ZXX0_9PLEO</name>
<gene>
    <name evidence="1" type="ORF">P153DRAFT_145545</name>
</gene>
<sequence>MHGSVKTDMAGDAGLRMAARSDDMGYEKRWSCLTAGPRFPSVDLRVSDHALDAMEQHAPSLSTGARVNLMGSFLVHHRSTASEPSPDAMFRLRHTYAPTSNRNAKVRRGRRRQAATNNHLFSLHETHVASAREGVVSPQQGFCDSRESRYHPCQPLSQRLSHLNISSSLLTTLLGETSFSSAFTPLLQQRPLIPCSRSVMSEHVMLMRKNLCVVFHTSSFSTQHWLAMAVVFVIGRGSGSEGRLCEYRLGYGVALVQVSGRVQVCE</sequence>
<dbReference type="AlphaFoldDB" id="A0A6A5ZXX0"/>
<evidence type="ECO:0000313" key="2">
    <source>
        <dbReference type="Proteomes" id="UP000799771"/>
    </source>
</evidence>
<dbReference type="RefSeq" id="XP_033518147.1">
    <property type="nucleotide sequence ID" value="XM_033662141.1"/>
</dbReference>
<dbReference type="EMBL" id="ML977522">
    <property type="protein sequence ID" value="KAF2123753.1"/>
    <property type="molecule type" value="Genomic_DNA"/>
</dbReference>
<protein>
    <submittedName>
        <fullName evidence="1">Uncharacterized protein</fullName>
    </submittedName>
</protein>
<evidence type="ECO:0000313" key="1">
    <source>
        <dbReference type="EMBL" id="KAF2123753.1"/>
    </source>
</evidence>
<organism evidence="1 2">
    <name type="scientific">Dothidotthia symphoricarpi CBS 119687</name>
    <dbReference type="NCBI Taxonomy" id="1392245"/>
    <lineage>
        <taxon>Eukaryota</taxon>
        <taxon>Fungi</taxon>
        <taxon>Dikarya</taxon>
        <taxon>Ascomycota</taxon>
        <taxon>Pezizomycotina</taxon>
        <taxon>Dothideomycetes</taxon>
        <taxon>Pleosporomycetidae</taxon>
        <taxon>Pleosporales</taxon>
        <taxon>Dothidotthiaceae</taxon>
        <taxon>Dothidotthia</taxon>
    </lineage>
</organism>
<keyword evidence="2" id="KW-1185">Reference proteome</keyword>
<dbReference type="Proteomes" id="UP000799771">
    <property type="component" value="Unassembled WGS sequence"/>
</dbReference>
<accession>A0A6A5ZXX0</accession>
<proteinExistence type="predicted"/>